<keyword evidence="3" id="KW-1185">Reference proteome</keyword>
<organism evidence="2 3">
    <name type="scientific">Corchorus capsularis</name>
    <name type="common">Jute</name>
    <dbReference type="NCBI Taxonomy" id="210143"/>
    <lineage>
        <taxon>Eukaryota</taxon>
        <taxon>Viridiplantae</taxon>
        <taxon>Streptophyta</taxon>
        <taxon>Embryophyta</taxon>
        <taxon>Tracheophyta</taxon>
        <taxon>Spermatophyta</taxon>
        <taxon>Magnoliopsida</taxon>
        <taxon>eudicotyledons</taxon>
        <taxon>Gunneridae</taxon>
        <taxon>Pentapetalae</taxon>
        <taxon>rosids</taxon>
        <taxon>malvids</taxon>
        <taxon>Malvales</taxon>
        <taxon>Malvaceae</taxon>
        <taxon>Grewioideae</taxon>
        <taxon>Apeibeae</taxon>
        <taxon>Corchorus</taxon>
    </lineage>
</organism>
<protein>
    <submittedName>
        <fullName evidence="2">Uncharacterized protein</fullName>
    </submittedName>
</protein>
<evidence type="ECO:0000313" key="3">
    <source>
        <dbReference type="Proteomes" id="UP000188268"/>
    </source>
</evidence>
<dbReference type="EMBL" id="AWWV01010853">
    <property type="protein sequence ID" value="OMO76727.1"/>
    <property type="molecule type" value="Genomic_DNA"/>
</dbReference>
<accession>A0A1R3I2B5</accession>
<evidence type="ECO:0000256" key="1">
    <source>
        <dbReference type="SAM" id="MobiDB-lite"/>
    </source>
</evidence>
<sequence>MASARNIRSLLSQERASNSRYG</sequence>
<proteinExistence type="predicted"/>
<gene>
    <name evidence="2" type="ORF">CCACVL1_15474</name>
</gene>
<comment type="caution">
    <text evidence="2">The sequence shown here is derived from an EMBL/GenBank/DDBJ whole genome shotgun (WGS) entry which is preliminary data.</text>
</comment>
<dbReference type="Gramene" id="OMO76727">
    <property type="protein sequence ID" value="OMO76727"/>
    <property type="gene ID" value="CCACVL1_15474"/>
</dbReference>
<dbReference type="AlphaFoldDB" id="A0A1R3I2B5"/>
<feature type="compositionally biased region" description="Polar residues" evidence="1">
    <location>
        <begin position="9"/>
        <end position="22"/>
    </location>
</feature>
<feature type="region of interest" description="Disordered" evidence="1">
    <location>
        <begin position="1"/>
        <end position="22"/>
    </location>
</feature>
<evidence type="ECO:0000313" key="2">
    <source>
        <dbReference type="EMBL" id="OMO76727.1"/>
    </source>
</evidence>
<dbReference type="Proteomes" id="UP000188268">
    <property type="component" value="Unassembled WGS sequence"/>
</dbReference>
<reference evidence="2 3" key="1">
    <citation type="submission" date="2013-09" db="EMBL/GenBank/DDBJ databases">
        <title>Corchorus capsularis genome sequencing.</title>
        <authorList>
            <person name="Alam M."/>
            <person name="Haque M.S."/>
            <person name="Islam M.S."/>
            <person name="Emdad E.M."/>
            <person name="Islam M.M."/>
            <person name="Ahmed B."/>
            <person name="Halim A."/>
            <person name="Hossen Q.M.M."/>
            <person name="Hossain M.Z."/>
            <person name="Ahmed R."/>
            <person name="Khan M.M."/>
            <person name="Islam R."/>
            <person name="Rashid M.M."/>
            <person name="Khan S.A."/>
            <person name="Rahman M.S."/>
            <person name="Alam M."/>
        </authorList>
    </citation>
    <scope>NUCLEOTIDE SEQUENCE [LARGE SCALE GENOMIC DNA]</scope>
    <source>
        <strain evidence="3">cv. CVL-1</strain>
        <tissue evidence="2">Whole seedling</tissue>
    </source>
</reference>
<name>A0A1R3I2B5_COCAP</name>